<organism evidence="1 2">
    <name type="scientific">Candidatus Gottesmanbacteria bacterium RIFCSPHIGHO2_01_FULL_47_48</name>
    <dbReference type="NCBI Taxonomy" id="1798381"/>
    <lineage>
        <taxon>Bacteria</taxon>
        <taxon>Candidatus Gottesmaniibacteriota</taxon>
    </lineage>
</organism>
<dbReference type="Proteomes" id="UP000177871">
    <property type="component" value="Unassembled WGS sequence"/>
</dbReference>
<gene>
    <name evidence="1" type="ORF">A2721_02005</name>
</gene>
<dbReference type="STRING" id="1798381.A2721_02005"/>
<dbReference type="EMBL" id="MFJK01000009">
    <property type="protein sequence ID" value="OGG19171.1"/>
    <property type="molecule type" value="Genomic_DNA"/>
</dbReference>
<evidence type="ECO:0000313" key="1">
    <source>
        <dbReference type="EMBL" id="OGG19171.1"/>
    </source>
</evidence>
<reference evidence="1 2" key="1">
    <citation type="journal article" date="2016" name="Nat. Commun.">
        <title>Thousands of microbial genomes shed light on interconnected biogeochemical processes in an aquifer system.</title>
        <authorList>
            <person name="Anantharaman K."/>
            <person name="Brown C.T."/>
            <person name="Hug L.A."/>
            <person name="Sharon I."/>
            <person name="Castelle C.J."/>
            <person name="Probst A.J."/>
            <person name="Thomas B.C."/>
            <person name="Singh A."/>
            <person name="Wilkins M.J."/>
            <person name="Karaoz U."/>
            <person name="Brodie E.L."/>
            <person name="Williams K.H."/>
            <person name="Hubbard S.S."/>
            <person name="Banfield J.F."/>
        </authorList>
    </citation>
    <scope>NUCLEOTIDE SEQUENCE [LARGE SCALE GENOMIC DNA]</scope>
</reference>
<protein>
    <submittedName>
        <fullName evidence="1">Uncharacterized protein</fullName>
    </submittedName>
</protein>
<evidence type="ECO:0000313" key="2">
    <source>
        <dbReference type="Proteomes" id="UP000177871"/>
    </source>
</evidence>
<comment type="caution">
    <text evidence="1">The sequence shown here is derived from an EMBL/GenBank/DDBJ whole genome shotgun (WGS) entry which is preliminary data.</text>
</comment>
<dbReference type="AlphaFoldDB" id="A0A1F6A379"/>
<sequence length="64" mass="7470">MFKEYLNESLLLNVRPVKEKNQLEFSYSIRHKDPQILSAFTQALGKLKAVSNVEIVSVQRDIEY</sequence>
<name>A0A1F6A379_9BACT</name>
<accession>A0A1F6A379</accession>
<proteinExistence type="predicted"/>